<sequence>MRKLKKVVKHHAKMGTPIRHIETSVIKEAEDHLKPFVNEKVLTKVAKRVSKATWPHPIDCSAYDWL</sequence>
<accession>A0AAF3FSL6</accession>
<organism evidence="1 2">
    <name type="scientific">Mesorhabditis belari</name>
    <dbReference type="NCBI Taxonomy" id="2138241"/>
    <lineage>
        <taxon>Eukaryota</taxon>
        <taxon>Metazoa</taxon>
        <taxon>Ecdysozoa</taxon>
        <taxon>Nematoda</taxon>
        <taxon>Chromadorea</taxon>
        <taxon>Rhabditida</taxon>
        <taxon>Rhabditina</taxon>
        <taxon>Rhabditomorpha</taxon>
        <taxon>Rhabditoidea</taxon>
        <taxon>Rhabditidae</taxon>
        <taxon>Mesorhabditinae</taxon>
        <taxon>Mesorhabditis</taxon>
    </lineage>
</organism>
<dbReference type="Proteomes" id="UP000887575">
    <property type="component" value="Unassembled WGS sequence"/>
</dbReference>
<dbReference type="WBParaSite" id="MBELARI_LOCUS9666">
    <property type="protein sequence ID" value="MBELARI_LOCUS9666"/>
    <property type="gene ID" value="MBELARI_LOCUS9666"/>
</dbReference>
<reference evidence="2" key="1">
    <citation type="submission" date="2024-02" db="UniProtKB">
        <authorList>
            <consortium name="WormBaseParasite"/>
        </authorList>
    </citation>
    <scope>IDENTIFICATION</scope>
</reference>
<protein>
    <submittedName>
        <fullName evidence="2">Uncharacterized protein</fullName>
    </submittedName>
</protein>
<proteinExistence type="predicted"/>
<dbReference type="AlphaFoldDB" id="A0AAF3FSL6"/>
<keyword evidence="1" id="KW-1185">Reference proteome</keyword>
<name>A0AAF3FSL6_9BILA</name>
<evidence type="ECO:0000313" key="1">
    <source>
        <dbReference type="Proteomes" id="UP000887575"/>
    </source>
</evidence>
<evidence type="ECO:0000313" key="2">
    <source>
        <dbReference type="WBParaSite" id="MBELARI_LOCUS9666"/>
    </source>
</evidence>